<dbReference type="PRINTS" id="PR00475">
    <property type="entry name" value="HEXOKINASE"/>
</dbReference>
<dbReference type="OrthoDB" id="9810372at2"/>
<protein>
    <submittedName>
        <fullName evidence="2">Glucokinase</fullName>
        <ecNumber evidence="2">2.7.1.2</ecNumber>
    </submittedName>
</protein>
<dbReference type="RefSeq" id="WP_011698768.1">
    <property type="nucleotide sequence ID" value="NC_008554.1"/>
</dbReference>
<dbReference type="Proteomes" id="UP000001784">
    <property type="component" value="Chromosome"/>
</dbReference>
<keyword evidence="3" id="KW-1185">Reference proteome</keyword>
<dbReference type="InParanoid" id="A0LJJ6"/>
<dbReference type="PANTHER" id="PTHR18964">
    <property type="entry name" value="ROK (REPRESSOR, ORF, KINASE) FAMILY"/>
    <property type="match status" value="1"/>
</dbReference>
<dbReference type="InterPro" id="IPR000600">
    <property type="entry name" value="ROK"/>
</dbReference>
<keyword evidence="2" id="KW-0808">Transferase</keyword>
<evidence type="ECO:0000256" key="1">
    <source>
        <dbReference type="ARBA" id="ARBA00006479"/>
    </source>
</evidence>
<keyword evidence="2" id="KW-0418">Kinase</keyword>
<dbReference type="KEGG" id="sfu:Sfum_1913"/>
<dbReference type="EMBL" id="CP000478">
    <property type="protein sequence ID" value="ABK17598.1"/>
    <property type="molecule type" value="Genomic_DNA"/>
</dbReference>
<name>A0LJJ6_SYNFM</name>
<dbReference type="SUPFAM" id="SSF53067">
    <property type="entry name" value="Actin-like ATPase domain"/>
    <property type="match status" value="1"/>
</dbReference>
<dbReference type="HOGENOM" id="CLU_036604_0_4_7"/>
<dbReference type="Gene3D" id="3.30.420.40">
    <property type="match status" value="2"/>
</dbReference>
<proteinExistence type="inferred from homology"/>
<reference evidence="2 3" key="1">
    <citation type="submission" date="2006-10" db="EMBL/GenBank/DDBJ databases">
        <title>Complete sequence of Syntrophobacter fumaroxidans MPOB.</title>
        <authorList>
            <consortium name="US DOE Joint Genome Institute"/>
            <person name="Copeland A."/>
            <person name="Lucas S."/>
            <person name="Lapidus A."/>
            <person name="Barry K."/>
            <person name="Detter J.C."/>
            <person name="Glavina del Rio T."/>
            <person name="Hammon N."/>
            <person name="Israni S."/>
            <person name="Pitluck S."/>
            <person name="Goltsman E.G."/>
            <person name="Martinez M."/>
            <person name="Schmutz J."/>
            <person name="Larimer F."/>
            <person name="Land M."/>
            <person name="Hauser L."/>
            <person name="Kyrpides N."/>
            <person name="Kim E."/>
            <person name="Boone D.R."/>
            <person name="Brockman F."/>
            <person name="Culley D."/>
            <person name="Ferry J."/>
            <person name="Gunsalus R."/>
            <person name="McInerney M.J."/>
            <person name="Morrison M."/>
            <person name="Plugge C."/>
            <person name="Rohlin L."/>
            <person name="Scholten J."/>
            <person name="Sieber J."/>
            <person name="Stams A.J.M."/>
            <person name="Worm P."/>
            <person name="Henstra A.M."/>
            <person name="Richardson P."/>
        </authorList>
    </citation>
    <scope>NUCLEOTIDE SEQUENCE [LARGE SCALE GENOMIC DNA]</scope>
    <source>
        <strain evidence="3">DSM 10017 / MPOB</strain>
    </source>
</reference>
<gene>
    <name evidence="2" type="ordered locus">Sfum_1913</name>
</gene>
<sequence>MTEDLVIGIDVGGTNMRSALVDPRGRIVLQSRTATGAWLEGRETARRLIEECRSLRLAASGFGAAVRAAGLGVAGRIDPREGRVVFSPNLPRMNGYPLAAELRTALDLPVVMLNDADCFGIGESRLGAGRSIPNWVGLTLGTGVGGCLVLDNHLWTGDNLGFAGEIGHMIVVPGGRPCACGARGCLEAYASGRALVEGFLEAAATGAPVAGIEQRPLEPAKVAARDVHRLALQGDPLAREVFRRMGWAIGLALSNCFTVLGVRHAVIGGGVSAGWDQFEGALVVSLAEHATMFEAADAVIRRGVLGDDAAPLGAALAAWRQLGHGA</sequence>
<evidence type="ECO:0000313" key="3">
    <source>
        <dbReference type="Proteomes" id="UP000001784"/>
    </source>
</evidence>
<dbReference type="AlphaFoldDB" id="A0LJJ6"/>
<organism evidence="2 3">
    <name type="scientific">Syntrophobacter fumaroxidans (strain DSM 10017 / MPOB)</name>
    <dbReference type="NCBI Taxonomy" id="335543"/>
    <lineage>
        <taxon>Bacteria</taxon>
        <taxon>Pseudomonadati</taxon>
        <taxon>Thermodesulfobacteriota</taxon>
        <taxon>Syntrophobacteria</taxon>
        <taxon>Syntrophobacterales</taxon>
        <taxon>Syntrophobacteraceae</taxon>
        <taxon>Syntrophobacter</taxon>
    </lineage>
</organism>
<evidence type="ECO:0000313" key="2">
    <source>
        <dbReference type="EMBL" id="ABK17598.1"/>
    </source>
</evidence>
<dbReference type="GO" id="GO:0004340">
    <property type="term" value="F:glucokinase activity"/>
    <property type="evidence" value="ECO:0007669"/>
    <property type="project" value="UniProtKB-EC"/>
</dbReference>
<dbReference type="InterPro" id="IPR043129">
    <property type="entry name" value="ATPase_NBD"/>
</dbReference>
<dbReference type="EC" id="2.7.1.2" evidence="2"/>
<dbReference type="STRING" id="335543.Sfum_1913"/>
<comment type="similarity">
    <text evidence="1">Belongs to the ROK (NagC/XylR) family.</text>
</comment>
<dbReference type="Pfam" id="PF00480">
    <property type="entry name" value="ROK"/>
    <property type="match status" value="1"/>
</dbReference>
<dbReference type="PANTHER" id="PTHR18964:SF149">
    <property type="entry name" value="BIFUNCTIONAL UDP-N-ACETYLGLUCOSAMINE 2-EPIMERASE_N-ACETYLMANNOSAMINE KINASE"/>
    <property type="match status" value="1"/>
</dbReference>
<accession>A0LJJ6</accession>
<dbReference type="eggNOG" id="COG1940">
    <property type="taxonomic scope" value="Bacteria"/>
</dbReference>